<evidence type="ECO:0000313" key="2">
    <source>
        <dbReference type="Proteomes" id="UP000318313"/>
    </source>
</evidence>
<dbReference type="KEGG" id="gfm:Enr17x_02240"/>
<reference evidence="1 2" key="1">
    <citation type="submission" date="2019-03" db="EMBL/GenBank/DDBJ databases">
        <title>Deep-cultivation of Planctomycetes and their phenomic and genomic characterization uncovers novel biology.</title>
        <authorList>
            <person name="Wiegand S."/>
            <person name="Jogler M."/>
            <person name="Boedeker C."/>
            <person name="Pinto D."/>
            <person name="Vollmers J."/>
            <person name="Rivas-Marin E."/>
            <person name="Kohn T."/>
            <person name="Peeters S.H."/>
            <person name="Heuer A."/>
            <person name="Rast P."/>
            <person name="Oberbeckmann S."/>
            <person name="Bunk B."/>
            <person name="Jeske O."/>
            <person name="Meyerdierks A."/>
            <person name="Storesund J.E."/>
            <person name="Kallscheuer N."/>
            <person name="Luecker S."/>
            <person name="Lage O.M."/>
            <person name="Pohl T."/>
            <person name="Merkel B.J."/>
            <person name="Hornburger P."/>
            <person name="Mueller R.-W."/>
            <person name="Bruemmer F."/>
            <person name="Labrenz M."/>
            <person name="Spormann A.M."/>
            <person name="Op den Camp H."/>
            <person name="Overmann J."/>
            <person name="Amann R."/>
            <person name="Jetten M.S.M."/>
            <person name="Mascher T."/>
            <person name="Medema M.H."/>
            <person name="Devos D.P."/>
            <person name="Kaster A.-K."/>
            <person name="Ovreas L."/>
            <person name="Rohde M."/>
            <person name="Galperin M.Y."/>
            <person name="Jogler C."/>
        </authorList>
    </citation>
    <scope>NUCLEOTIDE SEQUENCE [LARGE SCALE GENOMIC DNA]</scope>
    <source>
        <strain evidence="1 2">Enr17</strain>
    </source>
</reference>
<accession>A0A518I578</accession>
<proteinExistence type="predicted"/>
<dbReference type="EMBL" id="CP037452">
    <property type="protein sequence ID" value="QDV48213.1"/>
    <property type="molecule type" value="Genomic_DNA"/>
</dbReference>
<dbReference type="AlphaFoldDB" id="A0A518I578"/>
<organism evidence="1 2">
    <name type="scientific">Gimesia fumaroli</name>
    <dbReference type="NCBI Taxonomy" id="2527976"/>
    <lineage>
        <taxon>Bacteria</taxon>
        <taxon>Pseudomonadati</taxon>
        <taxon>Planctomycetota</taxon>
        <taxon>Planctomycetia</taxon>
        <taxon>Planctomycetales</taxon>
        <taxon>Planctomycetaceae</taxon>
        <taxon>Gimesia</taxon>
    </lineage>
</organism>
<gene>
    <name evidence="1" type="ORF">Enr17x_02240</name>
</gene>
<sequence>MIWFCQLICWFPACCARSGCVEEIIMFVSRIIVNGVGASMGKRFFFLQSTCDRLGSLYEAPGMRNEALRCRLISEVHRSSGLKNRAETSGFYGADFLSGTGISTESVVLTRARDFISASSCRGSRCDPDQFIQGELRIPSVVCGIL</sequence>
<keyword evidence="2" id="KW-1185">Reference proteome</keyword>
<protein>
    <submittedName>
        <fullName evidence="1">Uncharacterized protein</fullName>
    </submittedName>
</protein>
<dbReference type="Proteomes" id="UP000318313">
    <property type="component" value="Chromosome"/>
</dbReference>
<name>A0A518I578_9PLAN</name>
<evidence type="ECO:0000313" key="1">
    <source>
        <dbReference type="EMBL" id="QDV48213.1"/>
    </source>
</evidence>